<dbReference type="AlphaFoldDB" id="A0A3E0U0K7"/>
<comment type="similarity">
    <text evidence="2">Belongs to the GSP K family.</text>
</comment>
<keyword evidence="4" id="KW-1003">Cell membrane</keyword>
<evidence type="ECO:0000256" key="9">
    <source>
        <dbReference type="ARBA" id="ARBA00023136"/>
    </source>
</evidence>
<evidence type="ECO:0000256" key="6">
    <source>
        <dbReference type="ARBA" id="ARBA00022692"/>
    </source>
</evidence>
<keyword evidence="3" id="KW-0813">Transport</keyword>
<evidence type="ECO:0000313" key="13">
    <source>
        <dbReference type="Proteomes" id="UP000256899"/>
    </source>
</evidence>
<dbReference type="Pfam" id="PF21687">
    <property type="entry name" value="T2SSK_1st"/>
    <property type="match status" value="1"/>
</dbReference>
<evidence type="ECO:0000259" key="11">
    <source>
        <dbReference type="Pfam" id="PF21687"/>
    </source>
</evidence>
<sequence length="299" mass="32844">MLGYWCNLVSLFKQQGLALIQVLLLSAIISVIAIQITKTARTNVSVASDFKDRIKAELLMTSAENKILAELFRLDAHQIHGSEINGVTWRLGKAFKLENGTEVKIQPLSGRLSLLTSPQSYLKKLLVASGASQEEAASLYSAIMDWIDADSSVRQQGAEANSYEGIIVPRNGPLQHISELRSIKGMTQDIYVGVSENVTIYATSFFNPVFATLELNQVLFGDDVANAIESDKLTGNGFTESDWQLLVGGQNFNYIDFNPGTLHEVNVKVEVGDVTLSRTMKVKSQNQSSITPFVVLSRQ</sequence>
<name>A0A3E0U0K7_9GAMM</name>
<protein>
    <recommendedName>
        <fullName evidence="11">T2SS protein K first SAM-like domain-containing protein</fullName>
    </recommendedName>
</protein>
<keyword evidence="6 10" id="KW-0812">Transmembrane</keyword>
<dbReference type="InterPro" id="IPR049031">
    <property type="entry name" value="T2SSK_SAM-like_1st"/>
</dbReference>
<organism evidence="12 13">
    <name type="scientific">Thalassotalea euphylliae</name>
    <dbReference type="NCBI Taxonomy" id="1655234"/>
    <lineage>
        <taxon>Bacteria</taxon>
        <taxon>Pseudomonadati</taxon>
        <taxon>Pseudomonadota</taxon>
        <taxon>Gammaproteobacteria</taxon>
        <taxon>Alteromonadales</taxon>
        <taxon>Colwelliaceae</taxon>
        <taxon>Thalassotalea</taxon>
    </lineage>
</organism>
<comment type="subcellular location">
    <subcellularLocation>
        <location evidence="1">Cell inner membrane</location>
    </subcellularLocation>
</comment>
<dbReference type="InterPro" id="IPR038072">
    <property type="entry name" value="GspK_central_sf"/>
</dbReference>
<dbReference type="PANTHER" id="PTHR38831:SF1">
    <property type="entry name" value="TYPE II SECRETION SYSTEM PROTEIN K-RELATED"/>
    <property type="match status" value="1"/>
</dbReference>
<evidence type="ECO:0000313" key="12">
    <source>
        <dbReference type="EMBL" id="REL30230.1"/>
    </source>
</evidence>
<dbReference type="InterPro" id="IPR005628">
    <property type="entry name" value="GspK"/>
</dbReference>
<feature type="domain" description="T2SS protein K first SAM-like" evidence="11">
    <location>
        <begin position="118"/>
        <end position="201"/>
    </location>
</feature>
<dbReference type="EMBL" id="QUOT01000001">
    <property type="protein sequence ID" value="REL30230.1"/>
    <property type="molecule type" value="Genomic_DNA"/>
</dbReference>
<dbReference type="GO" id="GO:0009306">
    <property type="term" value="P:protein secretion"/>
    <property type="evidence" value="ECO:0007669"/>
    <property type="project" value="InterPro"/>
</dbReference>
<dbReference type="Proteomes" id="UP000256899">
    <property type="component" value="Unassembled WGS sequence"/>
</dbReference>
<keyword evidence="7" id="KW-0653">Protein transport</keyword>
<evidence type="ECO:0000256" key="7">
    <source>
        <dbReference type="ARBA" id="ARBA00022927"/>
    </source>
</evidence>
<evidence type="ECO:0000256" key="1">
    <source>
        <dbReference type="ARBA" id="ARBA00004533"/>
    </source>
</evidence>
<keyword evidence="8 10" id="KW-1133">Transmembrane helix</keyword>
<gene>
    <name evidence="12" type="ORF">DXX94_05645</name>
</gene>
<feature type="transmembrane region" description="Helical" evidence="10">
    <location>
        <begin position="17"/>
        <end position="36"/>
    </location>
</feature>
<dbReference type="Gene3D" id="1.10.40.60">
    <property type="entry name" value="EpsJ-like"/>
    <property type="match status" value="1"/>
</dbReference>
<dbReference type="GO" id="GO:0005886">
    <property type="term" value="C:plasma membrane"/>
    <property type="evidence" value="ECO:0007669"/>
    <property type="project" value="UniProtKB-SubCell"/>
</dbReference>
<dbReference type="PANTHER" id="PTHR38831">
    <property type="entry name" value="TYPE II SECRETION SYSTEM PROTEIN K"/>
    <property type="match status" value="1"/>
</dbReference>
<evidence type="ECO:0000256" key="10">
    <source>
        <dbReference type="SAM" id="Phobius"/>
    </source>
</evidence>
<keyword evidence="5" id="KW-0997">Cell inner membrane</keyword>
<comment type="caution">
    <text evidence="12">The sequence shown here is derived from an EMBL/GenBank/DDBJ whole genome shotgun (WGS) entry which is preliminary data.</text>
</comment>
<keyword evidence="9 10" id="KW-0472">Membrane</keyword>
<accession>A0A3E0U0K7</accession>
<reference evidence="13" key="1">
    <citation type="submission" date="2018-08" db="EMBL/GenBank/DDBJ databases">
        <title>Thalassotalea euphylliae genome.</title>
        <authorList>
            <person name="Summers S."/>
            <person name="Rice S.A."/>
            <person name="Freckelton M.L."/>
            <person name="Nedved B.T."/>
            <person name="Hadfield M.G."/>
        </authorList>
    </citation>
    <scope>NUCLEOTIDE SEQUENCE [LARGE SCALE GENOMIC DNA]</scope>
    <source>
        <strain evidence="13">H3</strain>
    </source>
</reference>
<evidence type="ECO:0000256" key="5">
    <source>
        <dbReference type="ARBA" id="ARBA00022519"/>
    </source>
</evidence>
<evidence type="ECO:0000256" key="8">
    <source>
        <dbReference type="ARBA" id="ARBA00022989"/>
    </source>
</evidence>
<evidence type="ECO:0000256" key="4">
    <source>
        <dbReference type="ARBA" id="ARBA00022475"/>
    </source>
</evidence>
<evidence type="ECO:0000256" key="3">
    <source>
        <dbReference type="ARBA" id="ARBA00022448"/>
    </source>
</evidence>
<keyword evidence="13" id="KW-1185">Reference proteome</keyword>
<dbReference type="SUPFAM" id="SSF158544">
    <property type="entry name" value="GspK insert domain-like"/>
    <property type="match status" value="1"/>
</dbReference>
<evidence type="ECO:0000256" key="2">
    <source>
        <dbReference type="ARBA" id="ARBA00007246"/>
    </source>
</evidence>
<proteinExistence type="inferred from homology"/>